<dbReference type="GO" id="GO:0016651">
    <property type="term" value="F:oxidoreductase activity, acting on NAD(P)H"/>
    <property type="evidence" value="ECO:0007669"/>
    <property type="project" value="InterPro"/>
</dbReference>
<dbReference type="EMBL" id="BLZA01000057">
    <property type="protein sequence ID" value="GHJ90084.1"/>
    <property type="molecule type" value="Genomic_DNA"/>
</dbReference>
<dbReference type="SMART" id="SM00829">
    <property type="entry name" value="PKS_ER"/>
    <property type="match status" value="1"/>
</dbReference>
<evidence type="ECO:0000313" key="4">
    <source>
        <dbReference type="Proteomes" id="UP000620104"/>
    </source>
</evidence>
<feature type="region of interest" description="Disordered" evidence="1">
    <location>
        <begin position="1"/>
        <end position="20"/>
    </location>
</feature>
<feature type="domain" description="Enoyl reductase (ER)" evidence="2">
    <location>
        <begin position="7"/>
        <end position="357"/>
    </location>
</feature>
<dbReference type="Proteomes" id="UP000620104">
    <property type="component" value="Unassembled WGS sequence"/>
</dbReference>
<gene>
    <name evidence="3" type="ORF">NliqN6_6486</name>
</gene>
<dbReference type="SUPFAM" id="SSF50129">
    <property type="entry name" value="GroES-like"/>
    <property type="match status" value="1"/>
</dbReference>
<dbReference type="PANTHER" id="PTHR45348">
    <property type="entry name" value="HYPOTHETICAL OXIDOREDUCTASE (EUROFUNG)"/>
    <property type="match status" value="1"/>
</dbReference>
<name>A0A8H3YHN4_9TREE</name>
<dbReference type="Pfam" id="PF08240">
    <property type="entry name" value="ADH_N"/>
    <property type="match status" value="1"/>
</dbReference>
<comment type="caution">
    <text evidence="3">The sequence shown here is derived from an EMBL/GenBank/DDBJ whole genome shotgun (WGS) entry which is preliminary data.</text>
</comment>
<evidence type="ECO:0000313" key="3">
    <source>
        <dbReference type="EMBL" id="GHJ90084.1"/>
    </source>
</evidence>
<accession>A0A8H3YHN4</accession>
<keyword evidence="4" id="KW-1185">Reference proteome</keyword>
<dbReference type="SUPFAM" id="SSF51735">
    <property type="entry name" value="NAD(P)-binding Rossmann-fold domains"/>
    <property type="match status" value="1"/>
</dbReference>
<dbReference type="InterPro" id="IPR013154">
    <property type="entry name" value="ADH-like_N"/>
</dbReference>
<dbReference type="OrthoDB" id="10257049at2759"/>
<dbReference type="InterPro" id="IPR047122">
    <property type="entry name" value="Trans-enoyl_RdTase-like"/>
</dbReference>
<dbReference type="Gene3D" id="3.90.180.10">
    <property type="entry name" value="Medium-chain alcohol dehydrogenases, catalytic domain"/>
    <property type="match status" value="1"/>
</dbReference>
<dbReference type="CDD" id="cd08249">
    <property type="entry name" value="enoyl_reductase_like"/>
    <property type="match status" value="1"/>
</dbReference>
<dbReference type="InterPro" id="IPR036291">
    <property type="entry name" value="NAD(P)-bd_dom_sf"/>
</dbReference>
<dbReference type="InterPro" id="IPR011032">
    <property type="entry name" value="GroES-like_sf"/>
</dbReference>
<dbReference type="InterPro" id="IPR013149">
    <property type="entry name" value="ADH-like_C"/>
</dbReference>
<proteinExistence type="predicted"/>
<dbReference type="Gene3D" id="3.40.50.720">
    <property type="entry name" value="NAD(P)-binding Rossmann-like Domain"/>
    <property type="match status" value="1"/>
</dbReference>
<evidence type="ECO:0000259" key="2">
    <source>
        <dbReference type="SMART" id="SM00829"/>
    </source>
</evidence>
<protein>
    <recommendedName>
        <fullName evidence="2">Enoyl reductase (ER) domain-containing protein</fullName>
    </recommendedName>
</protein>
<dbReference type="Pfam" id="PF00107">
    <property type="entry name" value="ADH_zinc_N"/>
    <property type="match status" value="1"/>
</dbReference>
<sequence length="362" mass="39353">MSTHIPSTMRALVQHESEKRAEVKDHPVPALDKNEILVKVAYVSQNPTDWKHSAYLSPPGTVIGCDYAGVVVQLGEGLVNAGWKVGDHVAGMVHGGKFTDKGSFAEYLRVPSDLAWKVPTEGPVTLHEAPTYGVGFTTAAQVLYTRLGLPYPPEKADGKDWILIYGGSTSVGLFALQLAKLAGYKVVTTASPRNFDLVKEFGADEAVDYHDEDKAVKAIREVTGGKLAKCLDTISEGGSFKICLESFGTEGKRKYNMLLPISEEGKKLAEEKGIETETTLAYTLMGNEFEFMPGQKIPAVPSDREFYVKLCKDTPRFVGEFGIRPNPITDRDGGLDGILDGFELMKNGKVSASKLVYKVASV</sequence>
<evidence type="ECO:0000256" key="1">
    <source>
        <dbReference type="SAM" id="MobiDB-lite"/>
    </source>
</evidence>
<reference evidence="3" key="1">
    <citation type="submission" date="2020-07" db="EMBL/GenBank/DDBJ databases">
        <title>Draft Genome Sequence of a Deep-Sea Yeast, Naganishia (Cryptococcus) liquefaciens strain N6.</title>
        <authorList>
            <person name="Han Y.W."/>
            <person name="Kajitani R."/>
            <person name="Morimoto H."/>
            <person name="Parhat M."/>
            <person name="Tsubouchi H."/>
            <person name="Bakenova O."/>
            <person name="Ogata M."/>
            <person name="Argunhan B."/>
            <person name="Aoki R."/>
            <person name="Kajiwara S."/>
            <person name="Itoh T."/>
            <person name="Iwasaki H."/>
        </authorList>
    </citation>
    <scope>NUCLEOTIDE SEQUENCE</scope>
    <source>
        <strain evidence="3">N6</strain>
    </source>
</reference>
<dbReference type="InterPro" id="IPR020843">
    <property type="entry name" value="ER"/>
</dbReference>
<dbReference type="AlphaFoldDB" id="A0A8H3YHN4"/>
<organism evidence="3 4">
    <name type="scientific">Naganishia liquefaciens</name>
    <dbReference type="NCBI Taxonomy" id="104408"/>
    <lineage>
        <taxon>Eukaryota</taxon>
        <taxon>Fungi</taxon>
        <taxon>Dikarya</taxon>
        <taxon>Basidiomycota</taxon>
        <taxon>Agaricomycotina</taxon>
        <taxon>Tremellomycetes</taxon>
        <taxon>Filobasidiales</taxon>
        <taxon>Filobasidiaceae</taxon>
        <taxon>Naganishia</taxon>
    </lineage>
</organism>